<sequence length="348" mass="36075">MEVKISGKEYTMNILNGISLGVVVALIPSALVGQLMAAIKGFFPYATTIIMMTSFAMSLLPIITGVCVSLYFKLNPIQISAVAIAAMVGSGAMQPGKGTFILAGTGDIINTGLTIALAVWIALLIGDRLKNFTMLLLPLLVIVIAGGIGMFILPYVKMIATTIGLIISNITSLQPLLMGTLMGICFAVLIVSPISSVGIATAIGLAGIGSGSANLGITAGSFMLAVYGSSVNPIGTSFAHFIGSPKIQMGNMLKKPLLFLPVCINAGIMGLIGAILHIGGNSMSAGFGFSGLIGPMAAYAGMDKGIMSVIILVIIFVILPVLLAYVSRHIFINKLGWIKPEDVLLDIK</sequence>
<organism evidence="10 11">
    <name type="scientific">Liquorilactobacillus hordei DSM 19519</name>
    <dbReference type="NCBI Taxonomy" id="1423759"/>
    <lineage>
        <taxon>Bacteria</taxon>
        <taxon>Bacillati</taxon>
        <taxon>Bacillota</taxon>
        <taxon>Bacilli</taxon>
        <taxon>Lactobacillales</taxon>
        <taxon>Lactobacillaceae</taxon>
        <taxon>Liquorilactobacillus</taxon>
    </lineage>
</organism>
<keyword evidence="6 8" id="KW-1133">Transmembrane helix</keyword>
<feature type="transmembrane region" description="Helical" evidence="8">
    <location>
        <begin position="79"/>
        <end position="96"/>
    </location>
</feature>
<evidence type="ECO:0000256" key="6">
    <source>
        <dbReference type="ARBA" id="ARBA00022989"/>
    </source>
</evidence>
<dbReference type="PATRIC" id="fig|1423759.3.peg.789"/>
<feature type="transmembrane region" description="Helical" evidence="8">
    <location>
        <begin position="12"/>
        <end position="37"/>
    </location>
</feature>
<feature type="transmembrane region" description="Helical" evidence="8">
    <location>
        <begin position="215"/>
        <end position="236"/>
    </location>
</feature>
<dbReference type="GO" id="GO:0009401">
    <property type="term" value="P:phosphoenolpyruvate-dependent sugar phosphotransferase system"/>
    <property type="evidence" value="ECO:0007669"/>
    <property type="project" value="InterPro"/>
</dbReference>
<evidence type="ECO:0000256" key="7">
    <source>
        <dbReference type="ARBA" id="ARBA00023136"/>
    </source>
</evidence>
<keyword evidence="3" id="KW-1003">Cell membrane</keyword>
<evidence type="ECO:0000256" key="5">
    <source>
        <dbReference type="ARBA" id="ARBA00022692"/>
    </source>
</evidence>
<name>A0A0R1MPR8_9LACO</name>
<feature type="transmembrane region" description="Helical" evidence="8">
    <location>
        <begin position="49"/>
        <end position="72"/>
    </location>
</feature>
<dbReference type="Proteomes" id="UP000051448">
    <property type="component" value="Unassembled WGS sequence"/>
</dbReference>
<evidence type="ECO:0000256" key="1">
    <source>
        <dbReference type="ARBA" id="ARBA00004651"/>
    </source>
</evidence>
<keyword evidence="4" id="KW-0762">Sugar transport</keyword>
<feature type="transmembrane region" description="Helical" evidence="8">
    <location>
        <begin position="184"/>
        <end position="209"/>
    </location>
</feature>
<keyword evidence="11" id="KW-1185">Reference proteome</keyword>
<gene>
    <name evidence="10" type="ORF">FC92_GL000748</name>
</gene>
<evidence type="ECO:0000256" key="4">
    <source>
        <dbReference type="ARBA" id="ARBA00022597"/>
    </source>
</evidence>
<dbReference type="RefSeq" id="WP_057869752.1">
    <property type="nucleotide sequence ID" value="NZ_AZDX01000021.1"/>
</dbReference>
<dbReference type="GO" id="GO:0005886">
    <property type="term" value="C:plasma membrane"/>
    <property type="evidence" value="ECO:0007669"/>
    <property type="project" value="UniProtKB-SubCell"/>
</dbReference>
<evidence type="ECO:0000313" key="10">
    <source>
        <dbReference type="EMBL" id="KRL06459.1"/>
    </source>
</evidence>
<comment type="caution">
    <text evidence="10">The sequence shown here is derived from an EMBL/GenBank/DDBJ whole genome shotgun (WGS) entry which is preliminary data.</text>
</comment>
<keyword evidence="7 8" id="KW-0472">Membrane</keyword>
<feature type="domain" description="Phosphotransferase system EIIC" evidence="9">
    <location>
        <begin position="12"/>
        <end position="343"/>
    </location>
</feature>
<evidence type="ECO:0000259" key="9">
    <source>
        <dbReference type="Pfam" id="PF13303"/>
    </source>
</evidence>
<evidence type="ECO:0000256" key="8">
    <source>
        <dbReference type="SAM" id="Phobius"/>
    </source>
</evidence>
<evidence type="ECO:0000313" key="11">
    <source>
        <dbReference type="Proteomes" id="UP000051448"/>
    </source>
</evidence>
<evidence type="ECO:0000256" key="2">
    <source>
        <dbReference type="ARBA" id="ARBA00022448"/>
    </source>
</evidence>
<dbReference type="Pfam" id="PF13303">
    <property type="entry name" value="PTS_EIIC_2"/>
    <property type="match status" value="1"/>
</dbReference>
<keyword evidence="5 8" id="KW-0812">Transmembrane</keyword>
<feature type="transmembrane region" description="Helical" evidence="8">
    <location>
        <begin position="132"/>
        <end position="152"/>
    </location>
</feature>
<dbReference type="AlphaFoldDB" id="A0A0R1MPR8"/>
<feature type="transmembrane region" description="Helical" evidence="8">
    <location>
        <begin position="108"/>
        <end position="125"/>
    </location>
</feature>
<accession>A0A0R1MPR8</accession>
<keyword evidence="2" id="KW-0813">Transport</keyword>
<proteinExistence type="predicted"/>
<dbReference type="GO" id="GO:0008982">
    <property type="term" value="F:protein-N(PI)-phosphohistidine-sugar phosphotransferase activity"/>
    <property type="evidence" value="ECO:0007669"/>
    <property type="project" value="InterPro"/>
</dbReference>
<dbReference type="InterPro" id="IPR003352">
    <property type="entry name" value="PTS_EIIC"/>
</dbReference>
<feature type="transmembrane region" description="Helical" evidence="8">
    <location>
        <begin position="257"/>
        <end position="279"/>
    </location>
</feature>
<dbReference type="GeneID" id="98310439"/>
<reference evidence="10 11" key="1">
    <citation type="journal article" date="2015" name="Genome Announc.">
        <title>Expanding the biotechnology potential of lactobacilli through comparative genomics of 213 strains and associated genera.</title>
        <authorList>
            <person name="Sun Z."/>
            <person name="Harris H.M."/>
            <person name="McCann A."/>
            <person name="Guo C."/>
            <person name="Argimon S."/>
            <person name="Zhang W."/>
            <person name="Yang X."/>
            <person name="Jeffery I.B."/>
            <person name="Cooney J.C."/>
            <person name="Kagawa T.F."/>
            <person name="Liu W."/>
            <person name="Song Y."/>
            <person name="Salvetti E."/>
            <person name="Wrobel A."/>
            <person name="Rasinkangas P."/>
            <person name="Parkhill J."/>
            <person name="Rea M.C."/>
            <person name="O'Sullivan O."/>
            <person name="Ritari J."/>
            <person name="Douillard F.P."/>
            <person name="Paul Ross R."/>
            <person name="Yang R."/>
            <person name="Briner A.E."/>
            <person name="Felis G.E."/>
            <person name="de Vos W.M."/>
            <person name="Barrangou R."/>
            <person name="Klaenhammer T.R."/>
            <person name="Caufield P.W."/>
            <person name="Cui Y."/>
            <person name="Zhang H."/>
            <person name="O'Toole P.W."/>
        </authorList>
    </citation>
    <scope>NUCLEOTIDE SEQUENCE [LARGE SCALE GENOMIC DNA]</scope>
    <source>
        <strain evidence="10 11">DSM 19519</strain>
    </source>
</reference>
<dbReference type="EMBL" id="AZDX01000021">
    <property type="protein sequence ID" value="KRL06459.1"/>
    <property type="molecule type" value="Genomic_DNA"/>
</dbReference>
<feature type="transmembrane region" description="Helical" evidence="8">
    <location>
        <begin position="158"/>
        <end position="177"/>
    </location>
</feature>
<evidence type="ECO:0000256" key="3">
    <source>
        <dbReference type="ARBA" id="ARBA00022475"/>
    </source>
</evidence>
<protein>
    <recommendedName>
        <fullName evidence="9">Phosphotransferase system EIIC domain-containing protein</fullName>
    </recommendedName>
</protein>
<comment type="subcellular location">
    <subcellularLocation>
        <location evidence="1">Cell membrane</location>
        <topology evidence="1">Multi-pass membrane protein</topology>
    </subcellularLocation>
</comment>
<dbReference type="OrthoDB" id="396983at2"/>
<dbReference type="STRING" id="1423759.FC92_GL000748"/>
<feature type="transmembrane region" description="Helical" evidence="8">
    <location>
        <begin position="305"/>
        <end position="326"/>
    </location>
</feature>